<evidence type="ECO:0000259" key="1">
    <source>
        <dbReference type="Pfam" id="PF22150"/>
    </source>
</evidence>
<comment type="caution">
    <text evidence="2">The sequence shown here is derived from an EMBL/GenBank/DDBJ whole genome shotgun (WGS) entry which is preliminary data.</text>
</comment>
<dbReference type="EMBL" id="SJDL01000032">
    <property type="protein sequence ID" value="TBW50994.1"/>
    <property type="molecule type" value="Genomic_DNA"/>
</dbReference>
<dbReference type="NCBIfam" id="TIGR02523">
    <property type="entry name" value="type_IV_pilV"/>
    <property type="match status" value="1"/>
</dbReference>
<evidence type="ECO:0000313" key="2">
    <source>
        <dbReference type="EMBL" id="TBW50994.1"/>
    </source>
</evidence>
<dbReference type="Proteomes" id="UP000313645">
    <property type="component" value="Unassembled WGS sequence"/>
</dbReference>
<protein>
    <submittedName>
        <fullName evidence="2">Type IV pilus modification protein PilV</fullName>
    </submittedName>
</protein>
<gene>
    <name evidence="2" type="primary">pilV</name>
    <name evidence="2" type="ORF">EZI54_17555</name>
</gene>
<proteinExistence type="predicted"/>
<accession>A0ABY1ZIX4</accession>
<evidence type="ECO:0000313" key="3">
    <source>
        <dbReference type="Proteomes" id="UP000313645"/>
    </source>
</evidence>
<name>A0ABY1ZIX4_9GAMM</name>
<dbReference type="InterPro" id="IPR013362">
    <property type="entry name" value="Pilus_4_PilV"/>
</dbReference>
<dbReference type="Pfam" id="PF07963">
    <property type="entry name" value="N_methyl"/>
    <property type="match status" value="1"/>
</dbReference>
<organism evidence="2 3">
    <name type="scientific">Marinobacter halodurans</name>
    <dbReference type="NCBI Taxonomy" id="2528979"/>
    <lineage>
        <taxon>Bacteria</taxon>
        <taxon>Pseudomonadati</taxon>
        <taxon>Pseudomonadota</taxon>
        <taxon>Gammaproteobacteria</taxon>
        <taxon>Pseudomonadales</taxon>
        <taxon>Marinobacteraceae</taxon>
        <taxon>Marinobacter</taxon>
    </lineage>
</organism>
<dbReference type="NCBIfam" id="TIGR02532">
    <property type="entry name" value="IV_pilin_GFxxxE"/>
    <property type="match status" value="1"/>
</dbReference>
<reference evidence="2 3" key="1">
    <citation type="submission" date="2019-02" db="EMBL/GenBank/DDBJ databases">
        <title>Marinobacter halodurans sp. nov., a marine bacterium isolated from sea tidal flat.</title>
        <authorList>
            <person name="Yoo Y."/>
            <person name="Lee D.W."/>
            <person name="Kim B.S."/>
            <person name="Kim J.-J."/>
        </authorList>
    </citation>
    <scope>NUCLEOTIDE SEQUENCE [LARGE SCALE GENOMIC DNA]</scope>
    <source>
        <strain evidence="2 3">YJ-S3-2</strain>
    </source>
</reference>
<dbReference type="InterPro" id="IPR012902">
    <property type="entry name" value="N_methyl_site"/>
</dbReference>
<feature type="domain" description="Type IV pilin Tt1218-like" evidence="1">
    <location>
        <begin position="36"/>
        <end position="101"/>
    </location>
</feature>
<sequence>MHHMKIKGRGEKGFTMIEVLVALLILAIGLLGVVGVQALAMKSTTNSNVRSQVNLLAYDMVERIRANVPGVQAGAYDNITASKTLPGCGTSCTPTQMAAIDSNEWFSNLNSTLPGFTSASVKYASGVATITINWSERDLGNDAVNQSYKLDARILQ</sequence>
<dbReference type="InterPro" id="IPR054402">
    <property type="entry name" value="Tt1218-like_dom"/>
</dbReference>
<dbReference type="Pfam" id="PF22150">
    <property type="entry name" value="Tt1218-like"/>
    <property type="match status" value="1"/>
</dbReference>
<keyword evidence="3" id="KW-1185">Reference proteome</keyword>